<evidence type="ECO:0000256" key="2">
    <source>
        <dbReference type="ARBA" id="ARBA00005369"/>
    </source>
</evidence>
<dbReference type="PROSITE" id="PS01279">
    <property type="entry name" value="PCMT"/>
    <property type="match status" value="1"/>
</dbReference>
<dbReference type="GO" id="GO:0032259">
    <property type="term" value="P:methylation"/>
    <property type="evidence" value="ECO:0007669"/>
    <property type="project" value="UniProtKB-KW"/>
</dbReference>
<dbReference type="GO" id="GO:0004719">
    <property type="term" value="F:protein-L-isoaspartate (D-aspartate) O-methyltransferase activity"/>
    <property type="evidence" value="ECO:0007669"/>
    <property type="project" value="UniProtKB-EC"/>
</dbReference>
<dbReference type="PaxDb" id="2850-Phatr44531"/>
<dbReference type="STRING" id="556484.B7FUF2"/>
<dbReference type="PANTHER" id="PTHR11579:SF0">
    <property type="entry name" value="PROTEIN-L-ISOASPARTATE(D-ASPARTATE) O-METHYLTRANSFERASE"/>
    <property type="match status" value="1"/>
</dbReference>
<evidence type="ECO:0000256" key="6">
    <source>
        <dbReference type="ARBA" id="ARBA00022679"/>
    </source>
</evidence>
<dbReference type="InterPro" id="IPR029063">
    <property type="entry name" value="SAM-dependent_MTases_sf"/>
</dbReference>
<reference evidence="9 10" key="1">
    <citation type="journal article" date="2008" name="Nature">
        <title>The Phaeodactylum genome reveals the evolutionary history of diatom genomes.</title>
        <authorList>
            <person name="Bowler C."/>
            <person name="Allen A.E."/>
            <person name="Badger J.H."/>
            <person name="Grimwood J."/>
            <person name="Jabbari K."/>
            <person name="Kuo A."/>
            <person name="Maheswari U."/>
            <person name="Martens C."/>
            <person name="Maumus F."/>
            <person name="Otillar R.P."/>
            <person name="Rayko E."/>
            <person name="Salamov A."/>
            <person name="Vandepoele K."/>
            <person name="Beszteri B."/>
            <person name="Gruber A."/>
            <person name="Heijde M."/>
            <person name="Katinka M."/>
            <person name="Mock T."/>
            <person name="Valentin K."/>
            <person name="Verret F."/>
            <person name="Berges J.A."/>
            <person name="Brownlee C."/>
            <person name="Cadoret J.P."/>
            <person name="Chiovitti A."/>
            <person name="Choi C.J."/>
            <person name="Coesel S."/>
            <person name="De Martino A."/>
            <person name="Detter J.C."/>
            <person name="Durkin C."/>
            <person name="Falciatore A."/>
            <person name="Fournet J."/>
            <person name="Haruta M."/>
            <person name="Huysman M.J."/>
            <person name="Jenkins B.D."/>
            <person name="Jiroutova K."/>
            <person name="Jorgensen R.E."/>
            <person name="Joubert Y."/>
            <person name="Kaplan A."/>
            <person name="Kroger N."/>
            <person name="Kroth P.G."/>
            <person name="La Roche J."/>
            <person name="Lindquist E."/>
            <person name="Lommer M."/>
            <person name="Martin-Jezequel V."/>
            <person name="Lopez P.J."/>
            <person name="Lucas S."/>
            <person name="Mangogna M."/>
            <person name="McGinnis K."/>
            <person name="Medlin L.K."/>
            <person name="Montsant A."/>
            <person name="Oudot-Le Secq M.P."/>
            <person name="Napoli C."/>
            <person name="Obornik M."/>
            <person name="Parker M.S."/>
            <person name="Petit J.L."/>
            <person name="Porcel B.M."/>
            <person name="Poulsen N."/>
            <person name="Robison M."/>
            <person name="Rychlewski L."/>
            <person name="Rynearson T.A."/>
            <person name="Schmutz J."/>
            <person name="Shapiro H."/>
            <person name="Siaut M."/>
            <person name="Stanley M."/>
            <person name="Sussman M.R."/>
            <person name="Taylor A.R."/>
            <person name="Vardi A."/>
            <person name="von Dassow P."/>
            <person name="Vyverman W."/>
            <person name="Willis A."/>
            <person name="Wyrwicz L.S."/>
            <person name="Rokhsar D.S."/>
            <person name="Weissenbach J."/>
            <person name="Armbrust E.V."/>
            <person name="Green B.R."/>
            <person name="Van de Peer Y."/>
            <person name="Grigoriev I.V."/>
        </authorList>
    </citation>
    <scope>NUCLEOTIDE SEQUENCE [LARGE SCALE GENOMIC DNA]</scope>
    <source>
        <strain evidence="9 10">CCAP 1055/1</strain>
    </source>
</reference>
<dbReference type="EMBL" id="CM000607">
    <property type="protein sequence ID" value="EEC50249.1"/>
    <property type="molecule type" value="Genomic_DNA"/>
</dbReference>
<dbReference type="CDD" id="cd02440">
    <property type="entry name" value="AdoMet_MTases"/>
    <property type="match status" value="1"/>
</dbReference>
<dbReference type="AlphaFoldDB" id="B7FUF2"/>
<dbReference type="EC" id="2.1.1.77" evidence="3"/>
<dbReference type="GeneID" id="7198066"/>
<comment type="subcellular location">
    <subcellularLocation>
        <location evidence="1">Cytoplasm</location>
    </subcellularLocation>
</comment>
<dbReference type="Gene3D" id="3.40.50.150">
    <property type="entry name" value="Vaccinia Virus protein VP39"/>
    <property type="match status" value="1"/>
</dbReference>
<protein>
    <recommendedName>
        <fullName evidence="3">protein-L-isoaspartate(D-aspartate) O-methyltransferase</fullName>
        <ecNumber evidence="3">2.1.1.77</ecNumber>
    </recommendedName>
</protein>
<dbReference type="Proteomes" id="UP000000759">
    <property type="component" value="Chromosome 4"/>
</dbReference>
<dbReference type="PANTHER" id="PTHR11579">
    <property type="entry name" value="PROTEIN-L-ISOASPARTATE O-METHYLTRANSFERASE"/>
    <property type="match status" value="1"/>
</dbReference>
<dbReference type="GO" id="GO:0005737">
    <property type="term" value="C:cytoplasm"/>
    <property type="evidence" value="ECO:0007669"/>
    <property type="project" value="UniProtKB-SubCell"/>
</dbReference>
<keyword evidence="6" id="KW-0808">Transferase</keyword>
<organism evidence="9 10">
    <name type="scientific">Phaeodactylum tricornutum (strain CCAP 1055/1)</name>
    <dbReference type="NCBI Taxonomy" id="556484"/>
    <lineage>
        <taxon>Eukaryota</taxon>
        <taxon>Sar</taxon>
        <taxon>Stramenopiles</taxon>
        <taxon>Ochrophyta</taxon>
        <taxon>Bacillariophyta</taxon>
        <taxon>Bacillariophyceae</taxon>
        <taxon>Bacillariophycidae</taxon>
        <taxon>Naviculales</taxon>
        <taxon>Phaeodactylaceae</taxon>
        <taxon>Phaeodactylum</taxon>
    </lineage>
</organism>
<sequence length="299" mass="32579">MKQTQLWSVLYSSCCIISAVRAFNDPVPQSLKLPQPPGPVMRAWTCHGRTQAELVDRLTQANIVQSPLVQSVLQAVDRANYVPNDPYMDAPQAIGQGQTISAPHMHAYALEALLPCLQQQKQHPEQQRDLRILDVGCGSGYLTACMGRWLHSRNPQEPPLLAKGQVYGIDIHADLVDQTRRNMQLGDADLLSSGTVQLSESNGWNGWPVAAPFDAIHVGAAAAEFPRTLATQLSVGGCMVVPIGPQGGAQHLYKVTRLRGHGDSQTDANLQAPSFVMQDFEVSQLLGVRYVPLVEGPKH</sequence>
<dbReference type="eggNOG" id="KOG1661">
    <property type="taxonomic scope" value="Eukaryota"/>
</dbReference>
<feature type="chain" id="PRO_5002852700" description="protein-L-isoaspartate(D-aspartate) O-methyltransferase" evidence="8">
    <location>
        <begin position="23"/>
        <end position="299"/>
    </location>
</feature>
<dbReference type="OMA" id="HMHASAC"/>
<proteinExistence type="inferred from homology"/>
<name>B7FUF2_PHATC</name>
<dbReference type="HOGENOM" id="CLU_055432_0_1_1"/>
<evidence type="ECO:0000256" key="3">
    <source>
        <dbReference type="ARBA" id="ARBA00011890"/>
    </source>
</evidence>
<evidence type="ECO:0000313" key="9">
    <source>
        <dbReference type="EMBL" id="EEC50249.1"/>
    </source>
</evidence>
<evidence type="ECO:0000256" key="7">
    <source>
        <dbReference type="ARBA" id="ARBA00022691"/>
    </source>
</evidence>
<evidence type="ECO:0000256" key="1">
    <source>
        <dbReference type="ARBA" id="ARBA00004496"/>
    </source>
</evidence>
<keyword evidence="10" id="KW-1185">Reference proteome</keyword>
<dbReference type="InterPro" id="IPR000682">
    <property type="entry name" value="PCMT"/>
</dbReference>
<dbReference type="KEGG" id="pti:PHATRDRAFT_44531"/>
<dbReference type="SUPFAM" id="SSF53335">
    <property type="entry name" value="S-adenosyl-L-methionine-dependent methyltransferases"/>
    <property type="match status" value="1"/>
</dbReference>
<dbReference type="RefSeq" id="XP_002178584.1">
    <property type="nucleotide sequence ID" value="XM_002178548.1"/>
</dbReference>
<keyword evidence="8" id="KW-0732">Signal</keyword>
<dbReference type="FunCoup" id="B7FUF2">
    <property type="interactions" value="102"/>
</dbReference>
<dbReference type="OrthoDB" id="73890at2759"/>
<keyword evidence="7" id="KW-0949">S-adenosyl-L-methionine</keyword>
<keyword evidence="4" id="KW-0963">Cytoplasm</keyword>
<dbReference type="InParanoid" id="B7FUF2"/>
<comment type="similarity">
    <text evidence="2">Belongs to the methyltransferase superfamily. L-isoaspartyl/D-aspartyl protein methyltransferase family.</text>
</comment>
<dbReference type="Pfam" id="PF01135">
    <property type="entry name" value="PCMT"/>
    <property type="match status" value="1"/>
</dbReference>
<evidence type="ECO:0000256" key="5">
    <source>
        <dbReference type="ARBA" id="ARBA00022603"/>
    </source>
</evidence>
<evidence type="ECO:0000313" key="10">
    <source>
        <dbReference type="Proteomes" id="UP000000759"/>
    </source>
</evidence>
<evidence type="ECO:0000256" key="8">
    <source>
        <dbReference type="SAM" id="SignalP"/>
    </source>
</evidence>
<gene>
    <name evidence="9" type="ORF">PHATRDRAFT_44531</name>
</gene>
<keyword evidence="5" id="KW-0489">Methyltransferase</keyword>
<reference evidence="10" key="2">
    <citation type="submission" date="2008-08" db="EMBL/GenBank/DDBJ databases">
        <authorList>
            <consortium name="Diatom Consortium"/>
            <person name="Grigoriev I."/>
            <person name="Grimwood J."/>
            <person name="Kuo A."/>
            <person name="Otillar R.P."/>
            <person name="Salamov A."/>
            <person name="Detter J.C."/>
            <person name="Lindquist E."/>
            <person name="Shapiro H."/>
            <person name="Lucas S."/>
            <person name="Glavina del Rio T."/>
            <person name="Pitluck S."/>
            <person name="Rokhsar D."/>
            <person name="Bowler C."/>
        </authorList>
    </citation>
    <scope>GENOME REANNOTATION</scope>
    <source>
        <strain evidence="10">CCAP 1055/1</strain>
    </source>
</reference>
<evidence type="ECO:0000256" key="4">
    <source>
        <dbReference type="ARBA" id="ARBA00022490"/>
    </source>
</evidence>
<accession>B7FUF2</accession>
<feature type="signal peptide" evidence="8">
    <location>
        <begin position="1"/>
        <end position="22"/>
    </location>
</feature>